<evidence type="ECO:0000259" key="3">
    <source>
        <dbReference type="SMART" id="SM00062"/>
    </source>
</evidence>
<dbReference type="SMART" id="SM00062">
    <property type="entry name" value="PBPb"/>
    <property type="match status" value="1"/>
</dbReference>
<comment type="similarity">
    <text evidence="1">Belongs to the bacterial solute-binding protein SsuA/TauA family.</text>
</comment>
<evidence type="ECO:0000256" key="2">
    <source>
        <dbReference type="SAM" id="SignalP"/>
    </source>
</evidence>
<comment type="caution">
    <text evidence="4">The sequence shown here is derived from an EMBL/GenBank/DDBJ whole genome shotgun (WGS) entry which is preliminary data.</text>
</comment>
<dbReference type="CDD" id="cd01008">
    <property type="entry name" value="PBP2_NrtA_SsuA_CpmA_like"/>
    <property type="match status" value="1"/>
</dbReference>
<dbReference type="PANTHER" id="PTHR30024">
    <property type="entry name" value="ALIPHATIC SULFONATES-BINDING PROTEIN-RELATED"/>
    <property type="match status" value="1"/>
</dbReference>
<keyword evidence="5" id="KW-1185">Reference proteome</keyword>
<dbReference type="Gene3D" id="3.40.190.10">
    <property type="entry name" value="Periplasmic binding protein-like II"/>
    <property type="match status" value="2"/>
</dbReference>
<dbReference type="Pfam" id="PF09084">
    <property type="entry name" value="NMT1"/>
    <property type="match status" value="1"/>
</dbReference>
<keyword evidence="2" id="KW-0732">Signal</keyword>
<dbReference type="InterPro" id="IPR001638">
    <property type="entry name" value="Solute-binding_3/MltF_N"/>
</dbReference>
<sequence>MRISRRIAVVLPLVLALAACGSGNDADSAAGTVEIRIPDPGNAGILALGKKDGSLDVALGAVNAKVAWTGSSGPFAPAAQAINANQLDVSLGSITSGIGSLAANPGFKLFATGEPDGAGEGILVKKDSAIQTVNDLVGKKVAVNKGGTGEYLLLLALKQANIPVDQVERVYLAPDQSAPAFNSGQVDAWATWSAYSVAALAQGNARQVVQGKDIKSDNYTIWAVRTGFVTEHPEVVKALYGYLNQASTKLVADPTPYLNVFKDTGPQSLDEQAKQITADFWKQGRPVQPIGAAEIARYDTAAQFFADQKVTTTKVDVKASVLDVESLTAGTP</sequence>
<proteinExistence type="inferred from homology"/>
<name>A0ABQ3XNH2_9ACTN</name>
<gene>
    <name evidence="4" type="ORF">Aco03nite_084620</name>
</gene>
<evidence type="ECO:0000313" key="4">
    <source>
        <dbReference type="EMBL" id="GID60058.1"/>
    </source>
</evidence>
<dbReference type="RefSeq" id="WP_203806703.1">
    <property type="nucleotide sequence ID" value="NZ_BAAAQE010000003.1"/>
</dbReference>
<reference evidence="4 5" key="1">
    <citation type="submission" date="2021-01" db="EMBL/GenBank/DDBJ databases">
        <title>Whole genome shotgun sequence of Actinoplanes couchii NBRC 106145.</title>
        <authorList>
            <person name="Komaki H."/>
            <person name="Tamura T."/>
        </authorList>
    </citation>
    <scope>NUCLEOTIDE SEQUENCE [LARGE SCALE GENOMIC DNA]</scope>
    <source>
        <strain evidence="4 5">NBRC 106145</strain>
    </source>
</reference>
<protein>
    <submittedName>
        <fullName evidence="4">Sulfonate ABC transporter substrate-binding protein</fullName>
    </submittedName>
</protein>
<dbReference type="PROSITE" id="PS51257">
    <property type="entry name" value="PROKAR_LIPOPROTEIN"/>
    <property type="match status" value="1"/>
</dbReference>
<accession>A0ABQ3XNH2</accession>
<organism evidence="4 5">
    <name type="scientific">Actinoplanes couchii</name>
    <dbReference type="NCBI Taxonomy" id="403638"/>
    <lineage>
        <taxon>Bacteria</taxon>
        <taxon>Bacillati</taxon>
        <taxon>Actinomycetota</taxon>
        <taxon>Actinomycetes</taxon>
        <taxon>Micromonosporales</taxon>
        <taxon>Micromonosporaceae</taxon>
        <taxon>Actinoplanes</taxon>
    </lineage>
</organism>
<feature type="domain" description="Solute-binding protein family 3/N-terminal" evidence="3">
    <location>
        <begin position="42"/>
        <end position="254"/>
    </location>
</feature>
<evidence type="ECO:0000313" key="5">
    <source>
        <dbReference type="Proteomes" id="UP000612282"/>
    </source>
</evidence>
<evidence type="ECO:0000256" key="1">
    <source>
        <dbReference type="ARBA" id="ARBA00010742"/>
    </source>
</evidence>
<feature type="chain" id="PRO_5046769613" evidence="2">
    <location>
        <begin position="22"/>
        <end position="332"/>
    </location>
</feature>
<dbReference type="InterPro" id="IPR015168">
    <property type="entry name" value="SsuA/THI5"/>
</dbReference>
<dbReference type="EMBL" id="BOMG01000103">
    <property type="protein sequence ID" value="GID60058.1"/>
    <property type="molecule type" value="Genomic_DNA"/>
</dbReference>
<dbReference type="SUPFAM" id="SSF53850">
    <property type="entry name" value="Periplasmic binding protein-like II"/>
    <property type="match status" value="1"/>
</dbReference>
<dbReference type="Proteomes" id="UP000612282">
    <property type="component" value="Unassembled WGS sequence"/>
</dbReference>
<dbReference type="PANTHER" id="PTHR30024:SF42">
    <property type="entry name" value="ALIPHATIC SULFONATES-BINDING PROTEIN-RELATED"/>
    <property type="match status" value="1"/>
</dbReference>
<feature type="signal peptide" evidence="2">
    <location>
        <begin position="1"/>
        <end position="21"/>
    </location>
</feature>